<protein>
    <recommendedName>
        <fullName evidence="1">N-acetyltransferase domain-containing protein</fullName>
    </recommendedName>
</protein>
<dbReference type="InterPro" id="IPR016181">
    <property type="entry name" value="Acyl_CoA_acyltransferase"/>
</dbReference>
<dbReference type="PANTHER" id="PTHR43792">
    <property type="entry name" value="GNAT FAMILY, PUTATIVE (AFU_ORTHOLOGUE AFUA_3G00765)-RELATED-RELATED"/>
    <property type="match status" value="1"/>
</dbReference>
<sequence length="95" mass="11410">MIETKRLILRLMNEHDIDDMLKIFTDENVMKAFNLKSFSREQMKKWIDRNLNHQNEYGYGLFSVILKYNQELIGDCGLEHTKFEDKPCVEIGYDF</sequence>
<gene>
    <name evidence="2" type="ORF">S03H2_46503</name>
</gene>
<name>X1H289_9ZZZZ</name>
<dbReference type="SUPFAM" id="SSF55729">
    <property type="entry name" value="Acyl-CoA N-acyltransferases (Nat)"/>
    <property type="match status" value="1"/>
</dbReference>
<evidence type="ECO:0000259" key="1">
    <source>
        <dbReference type="Pfam" id="PF13302"/>
    </source>
</evidence>
<dbReference type="AlphaFoldDB" id="X1H289"/>
<dbReference type="EMBL" id="BARU01029204">
    <property type="protein sequence ID" value="GAH64281.1"/>
    <property type="molecule type" value="Genomic_DNA"/>
</dbReference>
<feature type="non-terminal residue" evidence="2">
    <location>
        <position position="95"/>
    </location>
</feature>
<dbReference type="Gene3D" id="3.40.630.30">
    <property type="match status" value="1"/>
</dbReference>
<organism evidence="2">
    <name type="scientific">marine sediment metagenome</name>
    <dbReference type="NCBI Taxonomy" id="412755"/>
    <lineage>
        <taxon>unclassified sequences</taxon>
        <taxon>metagenomes</taxon>
        <taxon>ecological metagenomes</taxon>
    </lineage>
</organism>
<feature type="domain" description="N-acetyltransferase" evidence="1">
    <location>
        <begin position="6"/>
        <end position="93"/>
    </location>
</feature>
<dbReference type="InterPro" id="IPR000182">
    <property type="entry name" value="GNAT_dom"/>
</dbReference>
<comment type="caution">
    <text evidence="2">The sequence shown here is derived from an EMBL/GenBank/DDBJ whole genome shotgun (WGS) entry which is preliminary data.</text>
</comment>
<dbReference type="GO" id="GO:0016747">
    <property type="term" value="F:acyltransferase activity, transferring groups other than amino-acyl groups"/>
    <property type="evidence" value="ECO:0007669"/>
    <property type="project" value="InterPro"/>
</dbReference>
<dbReference type="InterPro" id="IPR051531">
    <property type="entry name" value="N-acetyltransferase"/>
</dbReference>
<accession>X1H289</accession>
<proteinExistence type="predicted"/>
<dbReference type="Pfam" id="PF13302">
    <property type="entry name" value="Acetyltransf_3"/>
    <property type="match status" value="1"/>
</dbReference>
<reference evidence="2" key="1">
    <citation type="journal article" date="2014" name="Front. Microbiol.">
        <title>High frequency of phylogenetically diverse reductive dehalogenase-homologous genes in deep subseafloor sedimentary metagenomes.</title>
        <authorList>
            <person name="Kawai M."/>
            <person name="Futagami T."/>
            <person name="Toyoda A."/>
            <person name="Takaki Y."/>
            <person name="Nishi S."/>
            <person name="Hori S."/>
            <person name="Arai W."/>
            <person name="Tsubouchi T."/>
            <person name="Morono Y."/>
            <person name="Uchiyama I."/>
            <person name="Ito T."/>
            <person name="Fujiyama A."/>
            <person name="Inagaki F."/>
            <person name="Takami H."/>
        </authorList>
    </citation>
    <scope>NUCLEOTIDE SEQUENCE</scope>
    <source>
        <strain evidence="2">Expedition CK06-06</strain>
    </source>
</reference>
<dbReference type="PANTHER" id="PTHR43792:SF1">
    <property type="entry name" value="N-ACETYLTRANSFERASE DOMAIN-CONTAINING PROTEIN"/>
    <property type="match status" value="1"/>
</dbReference>
<evidence type="ECO:0000313" key="2">
    <source>
        <dbReference type="EMBL" id="GAH64281.1"/>
    </source>
</evidence>